<evidence type="ECO:0000313" key="1">
    <source>
        <dbReference type="EMBL" id="MCT4371263.1"/>
    </source>
</evidence>
<comment type="caution">
    <text evidence="1">The sequence shown here is derived from an EMBL/GenBank/DDBJ whole genome shotgun (WGS) entry which is preliminary data.</text>
</comment>
<reference evidence="2" key="1">
    <citation type="submission" date="2023-07" db="EMBL/GenBank/DDBJ databases">
        <title>Yangia mangrovi SAOS 153D genome.</title>
        <authorList>
            <person name="Verma A."/>
            <person name="Pal Y."/>
            <person name="Sundharam S."/>
            <person name="Bisht B."/>
            <person name="Srinivasan K."/>
        </authorList>
    </citation>
    <scope>NUCLEOTIDE SEQUENCE [LARGE SCALE GENOMIC DNA]</scope>
    <source>
        <strain evidence="2">SAOS 153D</strain>
    </source>
</reference>
<proteinExistence type="predicted"/>
<gene>
    <name evidence="1" type="ORF">CLG85_013435</name>
</gene>
<accession>A0ABT2KP75</accession>
<sequence>MIRPVTDLLAPICGIPLGPDGTICALPGAMAPDVLRPGLPEAHKIAQKD</sequence>
<protein>
    <submittedName>
        <fullName evidence="1">Uncharacterized protein</fullName>
    </submittedName>
</protein>
<dbReference type="Proteomes" id="UP000217448">
    <property type="component" value="Unassembled WGS sequence"/>
</dbReference>
<evidence type="ECO:0000313" key="2">
    <source>
        <dbReference type="Proteomes" id="UP000217448"/>
    </source>
</evidence>
<name>A0ABT2KP75_9RHOB</name>
<organism evidence="1 2">
    <name type="scientific">Alloyangia mangrovi</name>
    <dbReference type="NCBI Taxonomy" id="1779329"/>
    <lineage>
        <taxon>Bacteria</taxon>
        <taxon>Pseudomonadati</taxon>
        <taxon>Pseudomonadota</taxon>
        <taxon>Alphaproteobacteria</taxon>
        <taxon>Rhodobacterales</taxon>
        <taxon>Roseobacteraceae</taxon>
        <taxon>Alloyangia</taxon>
    </lineage>
</organism>
<keyword evidence="2" id="KW-1185">Reference proteome</keyword>
<dbReference type="RefSeq" id="WP_176476532.1">
    <property type="nucleotide sequence ID" value="NZ_NTHN02000023.1"/>
</dbReference>
<dbReference type="EMBL" id="NTHN02000023">
    <property type="protein sequence ID" value="MCT4371263.1"/>
    <property type="molecule type" value="Genomic_DNA"/>
</dbReference>